<keyword evidence="3" id="KW-1185">Reference proteome</keyword>
<gene>
    <name evidence="2" type="ORF">B8V81_2545</name>
</gene>
<dbReference type="Pfam" id="PF09084">
    <property type="entry name" value="NMT1"/>
    <property type="match status" value="1"/>
</dbReference>
<sequence>MEQKQMQWNAAVQGAAVEKRNRRRSRTAAALATVLSAAVLLTGCGGNEEKKAVAAGKDGEPETLELRYQGSVGSVTFPELAEDLGYLAPVKLKWIGNTTSGPQDIQTAATGQSDFGGAFNGAIIKLISAGAPIRSVISYYGMDELTYNGYFVLEDSPIRSARDLIGKKVGMNTLGAHAEFVLKEYLKRGGLSDDEIKQVTIVALPPVNTEQSLRAGQIDVAVLGGILRDHALERGGVRKLFSDFELFGAQSAGTIVFTKKFIADNPNTVRKFVEGTSKAIEWARTQPRETVIQRAQDIVAKRGREESGDNLKFWKSTSVAGKGGTIRPEEFEIWRKWLEASGDKKAAGVKLEDLYTNEFNPYAEEDEKDTGK</sequence>
<evidence type="ECO:0000313" key="3">
    <source>
        <dbReference type="Proteomes" id="UP000234789"/>
    </source>
</evidence>
<dbReference type="PANTHER" id="PTHR30024">
    <property type="entry name" value="ALIPHATIC SULFONATES-BINDING PROTEIN-RELATED"/>
    <property type="match status" value="1"/>
</dbReference>
<dbReference type="PANTHER" id="PTHR30024:SF2">
    <property type="entry name" value="ABC TRANSPORTER SUBSTRATE-BINDING PROTEIN"/>
    <property type="match status" value="1"/>
</dbReference>
<dbReference type="Gene3D" id="3.40.190.10">
    <property type="entry name" value="Periplasmic binding protein-like II"/>
    <property type="match status" value="2"/>
</dbReference>
<dbReference type="InterPro" id="IPR015168">
    <property type="entry name" value="SsuA/THI5"/>
</dbReference>
<evidence type="ECO:0000313" key="2">
    <source>
        <dbReference type="EMBL" id="PLT44114.1"/>
    </source>
</evidence>
<dbReference type="RefSeq" id="WP_240478974.1">
    <property type="nucleotide sequence ID" value="NZ_BIMM01000016.1"/>
</dbReference>
<dbReference type="SUPFAM" id="SSF53850">
    <property type="entry name" value="Periplasmic binding protein-like II"/>
    <property type="match status" value="1"/>
</dbReference>
<organism evidence="2 3">
    <name type="scientific">Paenibacillus pasadenensis</name>
    <dbReference type="NCBI Taxonomy" id="217090"/>
    <lineage>
        <taxon>Bacteria</taxon>
        <taxon>Bacillati</taxon>
        <taxon>Bacillota</taxon>
        <taxon>Bacilli</taxon>
        <taxon>Bacillales</taxon>
        <taxon>Paenibacillaceae</taxon>
        <taxon>Paenibacillus</taxon>
    </lineage>
</organism>
<accession>A0A2N5N198</accession>
<reference evidence="2 3" key="1">
    <citation type="submission" date="2017-05" db="EMBL/GenBank/DDBJ databases">
        <title>Functional genome analysis of Paenibacillus pasadenensis strain R16: insights on endophytic life style and antifungal activity.</title>
        <authorList>
            <person name="Passera A."/>
            <person name="Marcolungo L."/>
            <person name="Casati P."/>
            <person name="Brasca M."/>
            <person name="Quaglino F."/>
            <person name="Delledonne M."/>
        </authorList>
    </citation>
    <scope>NUCLEOTIDE SEQUENCE [LARGE SCALE GENOMIC DNA]</scope>
    <source>
        <strain evidence="2 3">R16</strain>
    </source>
</reference>
<feature type="domain" description="SsuA/THI5-like" evidence="1">
    <location>
        <begin position="102"/>
        <end position="289"/>
    </location>
</feature>
<proteinExistence type="predicted"/>
<name>A0A2N5N198_9BACL</name>
<dbReference type="AlphaFoldDB" id="A0A2N5N198"/>
<dbReference type="Proteomes" id="UP000234789">
    <property type="component" value="Unassembled WGS sequence"/>
</dbReference>
<dbReference type="EMBL" id="NFEZ01000004">
    <property type="protein sequence ID" value="PLT44114.1"/>
    <property type="molecule type" value="Genomic_DNA"/>
</dbReference>
<comment type="caution">
    <text evidence="2">The sequence shown here is derived from an EMBL/GenBank/DDBJ whole genome shotgun (WGS) entry which is preliminary data.</text>
</comment>
<protein>
    <submittedName>
        <fullName evidence="2">Putative ABC sulfonate transporter, substrate binding component</fullName>
    </submittedName>
</protein>
<evidence type="ECO:0000259" key="1">
    <source>
        <dbReference type="Pfam" id="PF09084"/>
    </source>
</evidence>